<keyword evidence="2" id="KW-1185">Reference proteome</keyword>
<accession>A0AAD3CPZ2</accession>
<name>A0AAD3CPZ2_9STRA</name>
<dbReference type="EMBL" id="BLLK01000029">
    <property type="protein sequence ID" value="GFH48690.1"/>
    <property type="molecule type" value="Genomic_DNA"/>
</dbReference>
<protein>
    <submittedName>
        <fullName evidence="1">Uncharacterized protein</fullName>
    </submittedName>
</protein>
<gene>
    <name evidence="1" type="ORF">CTEN210_05166</name>
</gene>
<organism evidence="1 2">
    <name type="scientific">Chaetoceros tenuissimus</name>
    <dbReference type="NCBI Taxonomy" id="426638"/>
    <lineage>
        <taxon>Eukaryota</taxon>
        <taxon>Sar</taxon>
        <taxon>Stramenopiles</taxon>
        <taxon>Ochrophyta</taxon>
        <taxon>Bacillariophyta</taxon>
        <taxon>Coscinodiscophyceae</taxon>
        <taxon>Chaetocerotophycidae</taxon>
        <taxon>Chaetocerotales</taxon>
        <taxon>Chaetocerotaceae</taxon>
        <taxon>Chaetoceros</taxon>
    </lineage>
</organism>
<proteinExistence type="predicted"/>
<dbReference type="Proteomes" id="UP001054902">
    <property type="component" value="Unassembled WGS sequence"/>
</dbReference>
<dbReference type="AlphaFoldDB" id="A0AAD3CPZ2"/>
<sequence>MDSARNLRNFGRLFHLRSIDGSEIVLYEGKQLTLVECHFLSNTLLHNYELIVGKNAIIIDKNNIIRSQNVELNASRKKFFQTRVRWLELIRAMNSKIDSTLVSLDCVMEKLNDRIRLDDEETEMNQKHIVEIKQMLLKQVSILKSDSNTHLANQSTGETLYQELRRRGGCCQFLLDETDFESTSNSLSQETVSDNEA</sequence>
<reference evidence="1 2" key="1">
    <citation type="journal article" date="2021" name="Sci. Rep.">
        <title>The genome of the diatom Chaetoceros tenuissimus carries an ancient integrated fragment of an extant virus.</title>
        <authorList>
            <person name="Hongo Y."/>
            <person name="Kimura K."/>
            <person name="Takaki Y."/>
            <person name="Yoshida Y."/>
            <person name="Baba S."/>
            <person name="Kobayashi G."/>
            <person name="Nagasaki K."/>
            <person name="Hano T."/>
            <person name="Tomaru Y."/>
        </authorList>
    </citation>
    <scope>NUCLEOTIDE SEQUENCE [LARGE SCALE GENOMIC DNA]</scope>
    <source>
        <strain evidence="1 2">NIES-3715</strain>
    </source>
</reference>
<comment type="caution">
    <text evidence="1">The sequence shown here is derived from an EMBL/GenBank/DDBJ whole genome shotgun (WGS) entry which is preliminary data.</text>
</comment>
<evidence type="ECO:0000313" key="2">
    <source>
        <dbReference type="Proteomes" id="UP001054902"/>
    </source>
</evidence>
<evidence type="ECO:0000313" key="1">
    <source>
        <dbReference type="EMBL" id="GFH48690.1"/>
    </source>
</evidence>